<keyword evidence="2" id="KW-1185">Reference proteome</keyword>
<protein>
    <submittedName>
        <fullName evidence="1">Uncharacterized protein</fullName>
    </submittedName>
</protein>
<evidence type="ECO:0000313" key="1">
    <source>
        <dbReference type="EnsemblPlants" id="AVESA.00010b.r2.3CG0513460.1.CDS"/>
    </source>
</evidence>
<evidence type="ECO:0000313" key="2">
    <source>
        <dbReference type="Proteomes" id="UP001732700"/>
    </source>
</evidence>
<name>A0ACD5VTD7_AVESA</name>
<accession>A0ACD5VTD7</accession>
<proteinExistence type="predicted"/>
<reference evidence="1" key="2">
    <citation type="submission" date="2025-09" db="UniProtKB">
        <authorList>
            <consortium name="EnsemblPlants"/>
        </authorList>
    </citation>
    <scope>IDENTIFICATION</scope>
</reference>
<sequence length="302" mass="33054">MSDEEGDPDWLVAFKAPSTATVMLSSDSSRENSPKRTAPSTQEEKDEKKDTSDFAGASSKNEEGQSMEEKQDKPPKSSALKKKTKVAGTKESSDQRNDTLEQREDEVNEEQMQDKLAGNSVSQRLPLIMSDKIQRSKALVECDGDSIDLSGDIGAVGRIVISNGPTGNQDLLLDLKGTVYKSTIVPSRTFCVVSMGQTEAKIEAIMNDFIQLEPHSNLFEAETMMEGTLDGFTFDSDGEGDRLHELQASQNDENNENEDQPKAKTKRKTATKPAAKGQKKAKVAKKGAKKTKSTTRAKKSKK</sequence>
<organism evidence="1 2">
    <name type="scientific">Avena sativa</name>
    <name type="common">Oat</name>
    <dbReference type="NCBI Taxonomy" id="4498"/>
    <lineage>
        <taxon>Eukaryota</taxon>
        <taxon>Viridiplantae</taxon>
        <taxon>Streptophyta</taxon>
        <taxon>Embryophyta</taxon>
        <taxon>Tracheophyta</taxon>
        <taxon>Spermatophyta</taxon>
        <taxon>Magnoliopsida</taxon>
        <taxon>Liliopsida</taxon>
        <taxon>Poales</taxon>
        <taxon>Poaceae</taxon>
        <taxon>BOP clade</taxon>
        <taxon>Pooideae</taxon>
        <taxon>Poodae</taxon>
        <taxon>Poeae</taxon>
        <taxon>Poeae Chloroplast Group 1 (Aveneae type)</taxon>
        <taxon>Aveninae</taxon>
        <taxon>Avena</taxon>
    </lineage>
</organism>
<dbReference type="EnsemblPlants" id="AVESA.00010b.r2.3CG0513460.1">
    <property type="protein sequence ID" value="AVESA.00010b.r2.3CG0513460.1.CDS"/>
    <property type="gene ID" value="AVESA.00010b.r2.3CG0513460"/>
</dbReference>
<reference evidence="1" key="1">
    <citation type="submission" date="2021-05" db="EMBL/GenBank/DDBJ databases">
        <authorList>
            <person name="Scholz U."/>
            <person name="Mascher M."/>
            <person name="Fiebig A."/>
        </authorList>
    </citation>
    <scope>NUCLEOTIDE SEQUENCE [LARGE SCALE GENOMIC DNA]</scope>
</reference>
<dbReference type="Proteomes" id="UP001732700">
    <property type="component" value="Chromosome 3C"/>
</dbReference>